<keyword evidence="10" id="KW-1185">Reference proteome</keyword>
<dbReference type="PRINTS" id="PR00070">
    <property type="entry name" value="DHFR"/>
</dbReference>
<dbReference type="GO" id="GO:0046655">
    <property type="term" value="P:folic acid metabolic process"/>
    <property type="evidence" value="ECO:0007669"/>
    <property type="project" value="TreeGrafter"/>
</dbReference>
<reference evidence="9 10" key="1">
    <citation type="submission" date="2020-07" db="EMBL/GenBank/DDBJ databases">
        <title>MOT database genomes.</title>
        <authorList>
            <person name="Joseph S."/>
            <person name="Aduse-Opoku J."/>
            <person name="Hashim A."/>
            <person name="Wade W."/>
            <person name="Curtis M."/>
        </authorList>
    </citation>
    <scope>NUCLEOTIDE SEQUENCE [LARGE SCALE GENOMIC DNA]</scope>
    <source>
        <strain evidence="9 10">DSM 100099</strain>
    </source>
</reference>
<evidence type="ECO:0000256" key="6">
    <source>
        <dbReference type="ARBA" id="ARBA00023002"/>
    </source>
</evidence>
<dbReference type="GO" id="GO:0004146">
    <property type="term" value="F:dihydrofolate reductase activity"/>
    <property type="evidence" value="ECO:0007669"/>
    <property type="project" value="UniProtKB-EC"/>
</dbReference>
<evidence type="ECO:0000259" key="8">
    <source>
        <dbReference type="PROSITE" id="PS51330"/>
    </source>
</evidence>
<dbReference type="Gene3D" id="3.40.430.10">
    <property type="entry name" value="Dihydrofolate Reductase, subunit A"/>
    <property type="match status" value="1"/>
</dbReference>
<dbReference type="RefSeq" id="WP_179912937.1">
    <property type="nucleotide sequence ID" value="NZ_JACBYE010000011.1"/>
</dbReference>
<name>A0A853EU73_9MICO</name>
<dbReference type="Proteomes" id="UP000561011">
    <property type="component" value="Unassembled WGS sequence"/>
</dbReference>
<evidence type="ECO:0000256" key="2">
    <source>
        <dbReference type="ARBA" id="ARBA00009539"/>
    </source>
</evidence>
<organism evidence="9 10">
    <name type="scientific">Sanguibacter inulinus</name>
    <dbReference type="NCBI Taxonomy" id="60922"/>
    <lineage>
        <taxon>Bacteria</taxon>
        <taxon>Bacillati</taxon>
        <taxon>Actinomycetota</taxon>
        <taxon>Actinomycetes</taxon>
        <taxon>Micrococcales</taxon>
        <taxon>Sanguibacteraceae</taxon>
        <taxon>Sanguibacter</taxon>
    </lineage>
</organism>
<dbReference type="GO" id="GO:0050661">
    <property type="term" value="F:NADP binding"/>
    <property type="evidence" value="ECO:0007669"/>
    <property type="project" value="InterPro"/>
</dbReference>
<dbReference type="GO" id="GO:0046654">
    <property type="term" value="P:tetrahydrofolate biosynthetic process"/>
    <property type="evidence" value="ECO:0007669"/>
    <property type="project" value="UniProtKB-UniPathway"/>
</dbReference>
<keyword evidence="6" id="KW-0560">Oxidoreductase</keyword>
<keyword evidence="4" id="KW-0554">One-carbon metabolism</keyword>
<dbReference type="InterPro" id="IPR024072">
    <property type="entry name" value="DHFR-like_dom_sf"/>
</dbReference>
<dbReference type="GO" id="GO:0006730">
    <property type="term" value="P:one-carbon metabolic process"/>
    <property type="evidence" value="ECO:0007669"/>
    <property type="project" value="UniProtKB-KW"/>
</dbReference>
<accession>A0A853EU73</accession>
<protein>
    <recommendedName>
        <fullName evidence="3">dihydrofolate reductase</fullName>
        <ecNumber evidence="3">1.5.1.3</ecNumber>
    </recommendedName>
</protein>
<dbReference type="InterPro" id="IPR012259">
    <property type="entry name" value="DHFR"/>
</dbReference>
<comment type="similarity">
    <text evidence="2 7">Belongs to the dihydrofolate reductase family.</text>
</comment>
<dbReference type="GO" id="GO:0046452">
    <property type="term" value="P:dihydrofolate metabolic process"/>
    <property type="evidence" value="ECO:0007669"/>
    <property type="project" value="TreeGrafter"/>
</dbReference>
<dbReference type="AlphaFoldDB" id="A0A853EU73"/>
<evidence type="ECO:0000256" key="7">
    <source>
        <dbReference type="RuleBase" id="RU004474"/>
    </source>
</evidence>
<feature type="domain" description="DHFR" evidence="8">
    <location>
        <begin position="6"/>
        <end position="174"/>
    </location>
</feature>
<dbReference type="SUPFAM" id="SSF53597">
    <property type="entry name" value="Dihydrofolate reductase-like"/>
    <property type="match status" value="1"/>
</dbReference>
<dbReference type="UniPathway" id="UPA00077">
    <property type="reaction ID" value="UER00158"/>
</dbReference>
<comment type="caution">
    <text evidence="9">The sequence shown here is derived from an EMBL/GenBank/DDBJ whole genome shotgun (WGS) entry which is preliminary data.</text>
</comment>
<evidence type="ECO:0000256" key="4">
    <source>
        <dbReference type="ARBA" id="ARBA00022563"/>
    </source>
</evidence>
<dbReference type="PANTHER" id="PTHR48069:SF3">
    <property type="entry name" value="DIHYDROFOLATE REDUCTASE"/>
    <property type="match status" value="1"/>
</dbReference>
<dbReference type="PANTHER" id="PTHR48069">
    <property type="entry name" value="DIHYDROFOLATE REDUCTASE"/>
    <property type="match status" value="1"/>
</dbReference>
<dbReference type="GO" id="GO:0005829">
    <property type="term" value="C:cytosol"/>
    <property type="evidence" value="ECO:0007669"/>
    <property type="project" value="TreeGrafter"/>
</dbReference>
<proteinExistence type="inferred from homology"/>
<dbReference type="Pfam" id="PF00186">
    <property type="entry name" value="DHFR_1"/>
    <property type="match status" value="1"/>
</dbReference>
<dbReference type="PROSITE" id="PS00075">
    <property type="entry name" value="DHFR_1"/>
    <property type="match status" value="1"/>
</dbReference>
<evidence type="ECO:0000256" key="3">
    <source>
        <dbReference type="ARBA" id="ARBA00012856"/>
    </source>
</evidence>
<dbReference type="EMBL" id="JACBYE010000011">
    <property type="protein sequence ID" value="NYS93242.1"/>
    <property type="molecule type" value="Genomic_DNA"/>
</dbReference>
<keyword evidence="5" id="KW-0521">NADP</keyword>
<dbReference type="InterPro" id="IPR017925">
    <property type="entry name" value="DHFR_CS"/>
</dbReference>
<dbReference type="EC" id="1.5.1.3" evidence="3"/>
<comment type="pathway">
    <text evidence="1">Cofactor biosynthesis; tetrahydrofolate biosynthesis; 5,6,7,8-tetrahydrofolate from 7,8-dihydrofolate: step 1/1.</text>
</comment>
<evidence type="ECO:0000313" key="10">
    <source>
        <dbReference type="Proteomes" id="UP000561011"/>
    </source>
</evidence>
<dbReference type="InterPro" id="IPR001796">
    <property type="entry name" value="DHFR_dom"/>
</dbReference>
<dbReference type="PROSITE" id="PS51330">
    <property type="entry name" value="DHFR_2"/>
    <property type="match status" value="1"/>
</dbReference>
<gene>
    <name evidence="9" type="ORF">HZZ10_06830</name>
</gene>
<evidence type="ECO:0000313" key="9">
    <source>
        <dbReference type="EMBL" id="NYS93242.1"/>
    </source>
</evidence>
<evidence type="ECO:0000256" key="5">
    <source>
        <dbReference type="ARBA" id="ARBA00022857"/>
    </source>
</evidence>
<sequence length="179" mass="18979">MSPAQQVGLVWAQARGGVIGAGGTMPWHLPEDGAHFRRTTAGSAVVMGRATWDSLPSRFRPLPGRTNIVLTRTPGLALEGAEVVGSLEEALAVAADRSPGRVWVMGGGEVYRQALAVADLLVVTEIDTQVDGDTYAPEIGDGWVPEPVVGDESGPDGWTQSRTGLRFRFVEHRRAAPLG</sequence>
<evidence type="ECO:0000256" key="1">
    <source>
        <dbReference type="ARBA" id="ARBA00004903"/>
    </source>
</evidence>
<dbReference type="CDD" id="cd00209">
    <property type="entry name" value="DHFR"/>
    <property type="match status" value="1"/>
</dbReference>